<evidence type="ECO:0000256" key="1">
    <source>
        <dbReference type="SAM" id="MobiDB-lite"/>
    </source>
</evidence>
<name>A0A6N2BTF4_SOLCI</name>
<comment type="caution">
    <text evidence="2">The sequence shown here is derived from an EMBL/GenBank/DDBJ whole genome shotgun (WGS) entry which is preliminary data.</text>
</comment>
<organism evidence="2">
    <name type="scientific">Solanum chilense</name>
    <name type="common">Tomato</name>
    <name type="synonym">Lycopersicon chilense</name>
    <dbReference type="NCBI Taxonomy" id="4083"/>
    <lineage>
        <taxon>Eukaryota</taxon>
        <taxon>Viridiplantae</taxon>
        <taxon>Streptophyta</taxon>
        <taxon>Embryophyta</taxon>
        <taxon>Tracheophyta</taxon>
        <taxon>Spermatophyta</taxon>
        <taxon>Magnoliopsida</taxon>
        <taxon>eudicotyledons</taxon>
        <taxon>Gunneridae</taxon>
        <taxon>Pentapetalae</taxon>
        <taxon>asterids</taxon>
        <taxon>lamiids</taxon>
        <taxon>Solanales</taxon>
        <taxon>Solanaceae</taxon>
        <taxon>Solanoideae</taxon>
        <taxon>Solaneae</taxon>
        <taxon>Solanum</taxon>
        <taxon>Solanum subgen. Lycopersicon</taxon>
    </lineage>
</organism>
<sequence length="233" mass="26877">MASSDLEINTCCEIVLFVPMISSAQLVVLKNKLYNRKFILVPTPISSHPIKNNVGTIEVTQNFTRKKKGLVTSKVIENIFVDFVIVPSTGVDNFYTIKIKKNEDKATDPYGLNCKYYDMLHGWRAERRQRQNGKCETFYFHERKHIMCRSTGDVRRHIFHGFENLKVEVQQESDAVIESIVGVGEKKSKKRERDSSISEGQSAKMKHNGTSETEKFLNDAWNNLMSWDDIHKK</sequence>
<feature type="region of interest" description="Disordered" evidence="1">
    <location>
        <begin position="187"/>
        <end position="211"/>
    </location>
</feature>
<evidence type="ECO:0000313" key="2">
    <source>
        <dbReference type="EMBL" id="TMW97787.1"/>
    </source>
</evidence>
<gene>
    <name evidence="2" type="ORF">EJD97_004985</name>
</gene>
<dbReference type="EMBL" id="RXGB01001725">
    <property type="protein sequence ID" value="TMW97787.1"/>
    <property type="molecule type" value="Genomic_DNA"/>
</dbReference>
<proteinExistence type="predicted"/>
<dbReference type="AlphaFoldDB" id="A0A6N2BTF4"/>
<reference evidence="2" key="1">
    <citation type="submission" date="2019-05" db="EMBL/GenBank/DDBJ databases">
        <title>The de novo reference genome and transcriptome assemblies of the wild tomato species Solanum chilense.</title>
        <authorList>
            <person name="Stam R."/>
            <person name="Nosenko T."/>
            <person name="Hoerger A.C."/>
            <person name="Stephan W."/>
            <person name="Seidel M.A."/>
            <person name="Kuhn J.M.M."/>
            <person name="Haberer G."/>
            <person name="Tellier A."/>
        </authorList>
    </citation>
    <scope>NUCLEOTIDE SEQUENCE</scope>
    <source>
        <tissue evidence="2">Mature leaves</tissue>
    </source>
</reference>
<protein>
    <submittedName>
        <fullName evidence="2">Uncharacterized protein</fullName>
    </submittedName>
</protein>
<accession>A0A6N2BTF4</accession>